<dbReference type="Proteomes" id="UP001352533">
    <property type="component" value="Unassembled WGS sequence"/>
</dbReference>
<keyword evidence="1" id="KW-0472">Membrane</keyword>
<gene>
    <name evidence="2" type="ORF">M5S25_10855</name>
</gene>
<keyword evidence="3" id="KW-1185">Reference proteome</keyword>
<evidence type="ECO:0000313" key="3">
    <source>
        <dbReference type="Proteomes" id="UP001352533"/>
    </source>
</evidence>
<dbReference type="RefSeq" id="WP_194752059.1">
    <property type="nucleotide sequence ID" value="NZ_JACEWB010000036.1"/>
</dbReference>
<keyword evidence="1" id="KW-1133">Transmembrane helix</keyword>
<accession>A0ABU7QSX6</accession>
<comment type="caution">
    <text evidence="2">The sequence shown here is derived from an EMBL/GenBank/DDBJ whole genome shotgun (WGS) entry which is preliminary data.</text>
</comment>
<reference evidence="2 3" key="1">
    <citation type="journal article" date="2022" name="Front. Microbiol.">
        <title>Commensal bacteria contribute to the growth of multidrug-resistant Avibacterium paragallinarum in chickens.</title>
        <authorList>
            <person name="Zhu J."/>
            <person name="Chen Y."/>
            <person name="Wu Y."/>
            <person name="Wang Y."/>
            <person name="Zhu K."/>
        </authorList>
    </citation>
    <scope>NUCLEOTIDE SEQUENCE [LARGE SCALE GENOMIC DNA]</scope>
    <source>
        <strain evidence="2 3">AV12</strain>
    </source>
</reference>
<sequence length="65" mass="7363">MKKIYDLLFGLLGIVSWLLIGFLGVITLYGIVQDLMAKEIVWAFVDIFTVISGTIRGIMYLFGYL</sequence>
<evidence type="ECO:0000256" key="1">
    <source>
        <dbReference type="SAM" id="Phobius"/>
    </source>
</evidence>
<organism evidence="2 3">
    <name type="scientific">Avibacterium paragallinarum</name>
    <name type="common">Haemophilus gallinarum</name>
    <dbReference type="NCBI Taxonomy" id="728"/>
    <lineage>
        <taxon>Bacteria</taxon>
        <taxon>Pseudomonadati</taxon>
        <taxon>Pseudomonadota</taxon>
        <taxon>Gammaproteobacteria</taxon>
        <taxon>Pasteurellales</taxon>
        <taxon>Pasteurellaceae</taxon>
        <taxon>Avibacterium</taxon>
    </lineage>
</organism>
<keyword evidence="1" id="KW-0812">Transmembrane</keyword>
<proteinExistence type="predicted"/>
<name>A0ABU7QSX6_AVIPA</name>
<feature type="transmembrane region" description="Helical" evidence="1">
    <location>
        <begin position="7"/>
        <end position="29"/>
    </location>
</feature>
<evidence type="ECO:0000313" key="2">
    <source>
        <dbReference type="EMBL" id="MEE6113674.1"/>
    </source>
</evidence>
<feature type="transmembrane region" description="Helical" evidence="1">
    <location>
        <begin position="41"/>
        <end position="62"/>
    </location>
</feature>
<protein>
    <submittedName>
        <fullName evidence="2">Uncharacterized protein</fullName>
    </submittedName>
</protein>
<dbReference type="EMBL" id="JAMDKS010000036">
    <property type="protein sequence ID" value="MEE6113674.1"/>
    <property type="molecule type" value="Genomic_DNA"/>
</dbReference>